<evidence type="ECO:0000256" key="9">
    <source>
        <dbReference type="ARBA" id="ARBA00022777"/>
    </source>
</evidence>
<dbReference type="Gene3D" id="3.30.565.10">
    <property type="entry name" value="Histidine kinase-like ATPase, C-terminal domain"/>
    <property type="match status" value="1"/>
</dbReference>
<dbReference type="InterPro" id="IPR036890">
    <property type="entry name" value="HATPase_C_sf"/>
</dbReference>
<keyword evidence="4" id="KW-1003">Cell membrane</keyword>
<dbReference type="EMBL" id="JACRTL010000003">
    <property type="protein sequence ID" value="MBC8610994.1"/>
    <property type="molecule type" value="Genomic_DNA"/>
</dbReference>
<comment type="caution">
    <text evidence="17">The sequence shown here is derived from an EMBL/GenBank/DDBJ whole genome shotgun (WGS) entry which is preliminary data.</text>
</comment>
<dbReference type="SMART" id="SM00387">
    <property type="entry name" value="HATPase_c"/>
    <property type="match status" value="1"/>
</dbReference>
<feature type="domain" description="HAMP" evidence="16">
    <location>
        <begin position="193"/>
        <end position="245"/>
    </location>
</feature>
<dbReference type="EC" id="2.7.13.3" evidence="3"/>
<keyword evidence="9 17" id="KW-0418">Kinase</keyword>
<dbReference type="RefSeq" id="WP_187536502.1">
    <property type="nucleotide sequence ID" value="NZ_JACRTL010000003.1"/>
</dbReference>
<dbReference type="GO" id="GO:0005524">
    <property type="term" value="F:ATP binding"/>
    <property type="evidence" value="ECO:0007669"/>
    <property type="project" value="UniProtKB-KW"/>
</dbReference>
<reference evidence="17" key="1">
    <citation type="submission" date="2020-08" db="EMBL/GenBank/DDBJ databases">
        <title>Genome public.</title>
        <authorList>
            <person name="Liu C."/>
            <person name="Sun Q."/>
        </authorList>
    </citation>
    <scope>NUCLEOTIDE SEQUENCE</scope>
    <source>
        <strain evidence="17">NSJ-15</strain>
    </source>
</reference>
<evidence type="ECO:0000256" key="6">
    <source>
        <dbReference type="ARBA" id="ARBA00022679"/>
    </source>
</evidence>
<dbReference type="FunFam" id="1.10.287.130:FF:000001">
    <property type="entry name" value="Two-component sensor histidine kinase"/>
    <property type="match status" value="1"/>
</dbReference>
<keyword evidence="5" id="KW-0597">Phosphoprotein</keyword>
<dbReference type="InterPro" id="IPR036097">
    <property type="entry name" value="HisK_dim/P_sf"/>
</dbReference>
<evidence type="ECO:0000313" key="17">
    <source>
        <dbReference type="EMBL" id="MBC8610994.1"/>
    </source>
</evidence>
<keyword evidence="8" id="KW-0547">Nucleotide-binding</keyword>
<evidence type="ECO:0000256" key="8">
    <source>
        <dbReference type="ARBA" id="ARBA00022741"/>
    </source>
</evidence>
<feature type="transmembrane region" description="Helical" evidence="14">
    <location>
        <begin position="173"/>
        <end position="192"/>
    </location>
</feature>
<dbReference type="Pfam" id="PF00672">
    <property type="entry name" value="HAMP"/>
    <property type="match status" value="1"/>
</dbReference>
<keyword evidence="12" id="KW-0902">Two-component regulatory system</keyword>
<dbReference type="CDD" id="cd00082">
    <property type="entry name" value="HisKA"/>
    <property type="match status" value="1"/>
</dbReference>
<dbReference type="PROSITE" id="PS50885">
    <property type="entry name" value="HAMP"/>
    <property type="match status" value="1"/>
</dbReference>
<dbReference type="SUPFAM" id="SSF55874">
    <property type="entry name" value="ATPase domain of HSP90 chaperone/DNA topoisomerase II/histidine kinase"/>
    <property type="match status" value="1"/>
</dbReference>
<evidence type="ECO:0000256" key="4">
    <source>
        <dbReference type="ARBA" id="ARBA00022475"/>
    </source>
</evidence>
<evidence type="ECO:0000256" key="13">
    <source>
        <dbReference type="ARBA" id="ARBA00023136"/>
    </source>
</evidence>
<keyword evidence="7 14" id="KW-0812">Transmembrane</keyword>
<dbReference type="PRINTS" id="PR00344">
    <property type="entry name" value="BCTRLSENSOR"/>
</dbReference>
<dbReference type="GO" id="GO:0005886">
    <property type="term" value="C:plasma membrane"/>
    <property type="evidence" value="ECO:0007669"/>
    <property type="project" value="UniProtKB-SubCell"/>
</dbReference>
<keyword evidence="13 14" id="KW-0472">Membrane</keyword>
<dbReference type="SMART" id="SM00304">
    <property type="entry name" value="HAMP"/>
    <property type="match status" value="1"/>
</dbReference>
<name>A0A8J6P7R1_9FIRM</name>
<dbReference type="InterPro" id="IPR003594">
    <property type="entry name" value="HATPase_dom"/>
</dbReference>
<dbReference type="Pfam" id="PF02518">
    <property type="entry name" value="HATPase_c"/>
    <property type="match status" value="1"/>
</dbReference>
<evidence type="ECO:0000256" key="10">
    <source>
        <dbReference type="ARBA" id="ARBA00022840"/>
    </source>
</evidence>
<dbReference type="FunFam" id="3.30.565.10:FF:000006">
    <property type="entry name" value="Sensor histidine kinase WalK"/>
    <property type="match status" value="1"/>
</dbReference>
<dbReference type="PANTHER" id="PTHR45528">
    <property type="entry name" value="SENSOR HISTIDINE KINASE CPXA"/>
    <property type="match status" value="1"/>
</dbReference>
<evidence type="ECO:0000256" key="11">
    <source>
        <dbReference type="ARBA" id="ARBA00022989"/>
    </source>
</evidence>
<dbReference type="Proteomes" id="UP000632659">
    <property type="component" value="Unassembled WGS sequence"/>
</dbReference>
<evidence type="ECO:0000256" key="5">
    <source>
        <dbReference type="ARBA" id="ARBA00022553"/>
    </source>
</evidence>
<dbReference type="Pfam" id="PF00512">
    <property type="entry name" value="HisKA"/>
    <property type="match status" value="1"/>
</dbReference>
<dbReference type="InterPro" id="IPR004358">
    <property type="entry name" value="Sig_transdc_His_kin-like_C"/>
</dbReference>
<feature type="domain" description="Histidine kinase" evidence="15">
    <location>
        <begin position="253"/>
        <end position="470"/>
    </location>
</feature>
<dbReference type="PROSITE" id="PS50109">
    <property type="entry name" value="HIS_KIN"/>
    <property type="match status" value="1"/>
</dbReference>
<dbReference type="AlphaFoldDB" id="A0A8J6P7R1"/>
<dbReference type="SMART" id="SM00388">
    <property type="entry name" value="HisKA"/>
    <property type="match status" value="1"/>
</dbReference>
<dbReference type="CDD" id="cd06225">
    <property type="entry name" value="HAMP"/>
    <property type="match status" value="1"/>
</dbReference>
<dbReference type="InterPro" id="IPR003661">
    <property type="entry name" value="HisK_dim/P_dom"/>
</dbReference>
<dbReference type="SUPFAM" id="SSF47384">
    <property type="entry name" value="Homodimeric domain of signal transducing histidine kinase"/>
    <property type="match status" value="1"/>
</dbReference>
<sequence>MKSIKHKVWLAIFGTTALAILAIWICQVVLLEESYLTEKKGEMLDDTQKAVSLINDKGILLATADLKELSANNNYCIEITDFSTGHSPQILSMQPIGSRNILDEDETLRTRIFQLLEQEQTEYVFSDSFPGQQNPQYYVGASWQTNGDMDYVVMVASELAPVREAVDTIRFQLIWISIGLLLIATVSSFVIARSLTRPVVQLSAAAQEIAKGNLNTYVPVDTKDELGQLGENFNMMSKEISKASALQRELIANISHDIRTPLTMIKGYAETMKDLTGDIKEKRDAQLDIIIDESDRLNGLVNDILDLSKLQAGQIVPEYSQFDLAQKLRDIIHRYDLLATNEGYQFTLTAPQQVLVYADEQKIEQVIYNLINNATNHTGPDKRVDVVLEDHPDHAIVKVIDTGAGIKKEYLPLIWDRYYKPYKKKDRKGMGTGLGLSIVKGILQVHHFNFGVTSTVGKGSIFWFEVKKGEVSE</sequence>
<evidence type="ECO:0000256" key="1">
    <source>
        <dbReference type="ARBA" id="ARBA00000085"/>
    </source>
</evidence>
<evidence type="ECO:0000256" key="12">
    <source>
        <dbReference type="ARBA" id="ARBA00023012"/>
    </source>
</evidence>
<evidence type="ECO:0000259" key="16">
    <source>
        <dbReference type="PROSITE" id="PS50885"/>
    </source>
</evidence>
<evidence type="ECO:0000313" key="18">
    <source>
        <dbReference type="Proteomes" id="UP000632659"/>
    </source>
</evidence>
<organism evidence="17 18">
    <name type="scientific">Massiliimalia timonensis</name>
    <dbReference type="NCBI Taxonomy" id="1987501"/>
    <lineage>
        <taxon>Bacteria</taxon>
        <taxon>Bacillati</taxon>
        <taxon>Bacillota</taxon>
        <taxon>Clostridia</taxon>
        <taxon>Eubacteriales</taxon>
        <taxon>Oscillospiraceae</taxon>
        <taxon>Massiliimalia</taxon>
    </lineage>
</organism>
<keyword evidence="18" id="KW-1185">Reference proteome</keyword>
<dbReference type="Gene3D" id="6.10.340.10">
    <property type="match status" value="1"/>
</dbReference>
<gene>
    <name evidence="17" type="ORF">H8702_07645</name>
</gene>
<accession>A0A8J6P7R1</accession>
<proteinExistence type="predicted"/>
<evidence type="ECO:0000256" key="7">
    <source>
        <dbReference type="ARBA" id="ARBA00022692"/>
    </source>
</evidence>
<dbReference type="PANTHER" id="PTHR45528:SF1">
    <property type="entry name" value="SENSOR HISTIDINE KINASE CPXA"/>
    <property type="match status" value="1"/>
</dbReference>
<dbReference type="InterPro" id="IPR005467">
    <property type="entry name" value="His_kinase_dom"/>
</dbReference>
<evidence type="ECO:0000256" key="2">
    <source>
        <dbReference type="ARBA" id="ARBA00004651"/>
    </source>
</evidence>
<comment type="subcellular location">
    <subcellularLocation>
        <location evidence="2">Cell membrane</location>
        <topology evidence="2">Multi-pass membrane protein</topology>
    </subcellularLocation>
</comment>
<comment type="catalytic activity">
    <reaction evidence="1">
        <text>ATP + protein L-histidine = ADP + protein N-phospho-L-histidine.</text>
        <dbReference type="EC" id="2.7.13.3"/>
    </reaction>
</comment>
<dbReference type="Gene3D" id="1.10.287.130">
    <property type="match status" value="1"/>
</dbReference>
<evidence type="ECO:0000256" key="14">
    <source>
        <dbReference type="SAM" id="Phobius"/>
    </source>
</evidence>
<keyword evidence="11 14" id="KW-1133">Transmembrane helix</keyword>
<keyword evidence="10" id="KW-0067">ATP-binding</keyword>
<evidence type="ECO:0000256" key="3">
    <source>
        <dbReference type="ARBA" id="ARBA00012438"/>
    </source>
</evidence>
<keyword evidence="6" id="KW-0808">Transferase</keyword>
<dbReference type="GO" id="GO:0000155">
    <property type="term" value="F:phosphorelay sensor kinase activity"/>
    <property type="evidence" value="ECO:0007669"/>
    <property type="project" value="InterPro"/>
</dbReference>
<protein>
    <recommendedName>
        <fullName evidence="3">histidine kinase</fullName>
        <ecNumber evidence="3">2.7.13.3</ecNumber>
    </recommendedName>
</protein>
<evidence type="ECO:0000259" key="15">
    <source>
        <dbReference type="PROSITE" id="PS50109"/>
    </source>
</evidence>
<dbReference type="InterPro" id="IPR050398">
    <property type="entry name" value="HssS/ArlS-like"/>
</dbReference>
<dbReference type="InterPro" id="IPR003660">
    <property type="entry name" value="HAMP_dom"/>
</dbReference>
<dbReference type="SUPFAM" id="SSF158472">
    <property type="entry name" value="HAMP domain-like"/>
    <property type="match status" value="1"/>
</dbReference>